<dbReference type="AlphaFoldDB" id="R4KA61"/>
<dbReference type="GO" id="GO:0005829">
    <property type="term" value="C:cytosol"/>
    <property type="evidence" value="ECO:0007669"/>
    <property type="project" value="TreeGrafter"/>
</dbReference>
<proteinExistence type="predicted"/>
<keyword evidence="1" id="KW-0547">Nucleotide-binding</keyword>
<keyword evidence="2" id="KW-0067">ATP-binding</keyword>
<dbReference type="PATRIC" id="fig|86416.3.peg.1541"/>
<organism evidence="6 7">
    <name type="scientific">Clostridium pasteurianum BC1</name>
    <dbReference type="NCBI Taxonomy" id="86416"/>
    <lineage>
        <taxon>Bacteria</taxon>
        <taxon>Bacillati</taxon>
        <taxon>Bacillota</taxon>
        <taxon>Clostridia</taxon>
        <taxon>Eubacteriales</taxon>
        <taxon>Clostridiaceae</taxon>
        <taxon>Clostridium</taxon>
    </lineage>
</organism>
<evidence type="ECO:0000256" key="4">
    <source>
        <dbReference type="SAM" id="Phobius"/>
    </source>
</evidence>
<keyword evidence="4" id="KW-1133">Transmembrane helix</keyword>
<dbReference type="PANTHER" id="PTHR11361">
    <property type="entry name" value="DNA MISMATCH REPAIR PROTEIN MUTS FAMILY MEMBER"/>
    <property type="match status" value="1"/>
</dbReference>
<dbReference type="RefSeq" id="WP_015614820.1">
    <property type="nucleotide sequence ID" value="NC_021182.1"/>
</dbReference>
<evidence type="ECO:0000259" key="5">
    <source>
        <dbReference type="SMART" id="SM00534"/>
    </source>
</evidence>
<dbReference type="SUPFAM" id="SSF52540">
    <property type="entry name" value="P-loop containing nucleoside triphosphate hydrolases"/>
    <property type="match status" value="1"/>
</dbReference>
<dbReference type="GO" id="GO:0005524">
    <property type="term" value="F:ATP binding"/>
    <property type="evidence" value="ECO:0007669"/>
    <property type="project" value="UniProtKB-KW"/>
</dbReference>
<keyword evidence="4" id="KW-0812">Transmembrane</keyword>
<keyword evidence="3" id="KW-0238">DNA-binding</keyword>
<dbReference type="Proteomes" id="UP000013523">
    <property type="component" value="Chromosome"/>
</dbReference>
<sequence length="574" mass="66590">MKKIFINYLSNIFLLVIGFSGIIIVNFATHGRYKYLFLLIPLVCILAAVLYVRQILILKETLNEFTRRWGKRVDRKRNFHNIRHAFDYIKSQKDFYLDDQTWSDLTMDEVFSIVDRTLTSPGEEILYSILKTPIFDEEILKNRDKIISVFEKNIESRESLALELIKINKKDKVDIPSLLWKDIDMDLRWKPICKVLSIIPYIVPVIILLAFKDIRVMIATYIVLIIINILIHIKLNNKIYMYSSSIGYLNNLICASNKISKLDIKELRDYKEILNQCLKPVKSISKKAYQVNRIEGTGNAFTELFYMISLIKENEFFSCIKVINNHKKDLKKIYISIGELDAFLSIASYRCSLNNYCNPQFTSRSKYFSAEDIIHPLLEKAVPNSISMDSKGIILTGSNMSGKSTFLRTIGVNTVLAQSIYTVTASSYHSGFFKVMTSISPEDNIMIGKSYYFREAEAILRIIREKRDNYNILCVIDEVFRGTNPIERVNASIEILNYFQRNDILAIVATHDMELAEELKDKYGLYYFIENINEQGMIFDYKLRNGICKSRNAVKLLKILHYPKEIIGKIDGNV</sequence>
<dbReference type="Pfam" id="PF00488">
    <property type="entry name" value="MutS_V"/>
    <property type="match status" value="1"/>
</dbReference>
<feature type="domain" description="DNA mismatch repair proteins mutS family" evidence="5">
    <location>
        <begin position="390"/>
        <end position="572"/>
    </location>
</feature>
<keyword evidence="4" id="KW-0472">Membrane</keyword>
<dbReference type="InterPro" id="IPR000432">
    <property type="entry name" value="DNA_mismatch_repair_MutS_C"/>
</dbReference>
<dbReference type="HOGENOM" id="CLU_030717_1_0_9"/>
<dbReference type="PANTHER" id="PTHR11361:SF152">
    <property type="entry name" value="DNA MISMATCH REPAIR PROTEIN"/>
    <property type="match status" value="1"/>
</dbReference>
<evidence type="ECO:0000313" key="6">
    <source>
        <dbReference type="EMBL" id="AGK96500.1"/>
    </source>
</evidence>
<dbReference type="eggNOG" id="COG0249">
    <property type="taxonomic scope" value="Bacteria"/>
</dbReference>
<keyword evidence="7" id="KW-1185">Reference proteome</keyword>
<protein>
    <submittedName>
        <fullName evidence="6">Mismatch repair ATPase (MutS family)</fullName>
    </submittedName>
</protein>
<dbReference type="STRING" id="86416.Clopa_1566"/>
<feature type="transmembrane region" description="Helical" evidence="4">
    <location>
        <begin position="191"/>
        <end position="211"/>
    </location>
</feature>
<accession>R4KA61</accession>
<feature type="transmembrane region" description="Helical" evidence="4">
    <location>
        <begin position="35"/>
        <end position="52"/>
    </location>
</feature>
<dbReference type="KEGG" id="cpas:Clopa_1566"/>
<dbReference type="GO" id="GO:0006298">
    <property type="term" value="P:mismatch repair"/>
    <property type="evidence" value="ECO:0007669"/>
    <property type="project" value="InterPro"/>
</dbReference>
<dbReference type="Gene3D" id="1.10.1420.10">
    <property type="match status" value="1"/>
</dbReference>
<dbReference type="InterPro" id="IPR027417">
    <property type="entry name" value="P-loop_NTPase"/>
</dbReference>
<dbReference type="SMART" id="SM00534">
    <property type="entry name" value="MUTSac"/>
    <property type="match status" value="1"/>
</dbReference>
<evidence type="ECO:0000313" key="7">
    <source>
        <dbReference type="Proteomes" id="UP000013523"/>
    </source>
</evidence>
<dbReference type="InterPro" id="IPR045076">
    <property type="entry name" value="MutS"/>
</dbReference>
<evidence type="ECO:0000256" key="2">
    <source>
        <dbReference type="ARBA" id="ARBA00022840"/>
    </source>
</evidence>
<dbReference type="EMBL" id="CP003261">
    <property type="protein sequence ID" value="AGK96500.1"/>
    <property type="molecule type" value="Genomic_DNA"/>
</dbReference>
<evidence type="ECO:0000256" key="3">
    <source>
        <dbReference type="ARBA" id="ARBA00023125"/>
    </source>
</evidence>
<dbReference type="Gene3D" id="3.40.50.300">
    <property type="entry name" value="P-loop containing nucleotide triphosphate hydrolases"/>
    <property type="match status" value="1"/>
</dbReference>
<dbReference type="InterPro" id="IPR036187">
    <property type="entry name" value="DNA_mismatch_repair_MutS_sf"/>
</dbReference>
<feature type="transmembrane region" description="Helical" evidence="4">
    <location>
        <begin position="217"/>
        <end position="235"/>
    </location>
</feature>
<dbReference type="SUPFAM" id="SSF48334">
    <property type="entry name" value="DNA repair protein MutS, domain III"/>
    <property type="match status" value="1"/>
</dbReference>
<dbReference type="OrthoDB" id="9802448at2"/>
<name>R4KA61_CLOPA</name>
<dbReference type="GO" id="GO:0030983">
    <property type="term" value="F:mismatched DNA binding"/>
    <property type="evidence" value="ECO:0007669"/>
    <property type="project" value="InterPro"/>
</dbReference>
<feature type="transmembrane region" description="Helical" evidence="4">
    <location>
        <begin position="12"/>
        <end position="29"/>
    </location>
</feature>
<gene>
    <name evidence="6" type="ORF">Clopa_1566</name>
</gene>
<dbReference type="GO" id="GO:0140664">
    <property type="term" value="F:ATP-dependent DNA damage sensor activity"/>
    <property type="evidence" value="ECO:0007669"/>
    <property type="project" value="InterPro"/>
</dbReference>
<evidence type="ECO:0000256" key="1">
    <source>
        <dbReference type="ARBA" id="ARBA00022741"/>
    </source>
</evidence>
<reference evidence="6 7" key="1">
    <citation type="submission" date="2012-01" db="EMBL/GenBank/DDBJ databases">
        <title>Complete sequence of chromosome of Clostridium pasteurianum BC1.</title>
        <authorList>
            <consortium name="US DOE Joint Genome Institute"/>
            <person name="Lucas S."/>
            <person name="Han J."/>
            <person name="Lapidus A."/>
            <person name="Cheng J.-F."/>
            <person name="Goodwin L."/>
            <person name="Pitluck S."/>
            <person name="Peters L."/>
            <person name="Mikhailova N."/>
            <person name="Teshima H."/>
            <person name="Detter J.C."/>
            <person name="Han C."/>
            <person name="Tapia R."/>
            <person name="Land M."/>
            <person name="Hauser L."/>
            <person name="Kyrpides N."/>
            <person name="Ivanova N."/>
            <person name="Pagani I."/>
            <person name="Dunn J."/>
            <person name="Taghavi S."/>
            <person name="Francis A."/>
            <person name="van der Lelie D."/>
            <person name="Woyke T."/>
        </authorList>
    </citation>
    <scope>NUCLEOTIDE SEQUENCE [LARGE SCALE GENOMIC DNA]</scope>
    <source>
        <strain evidence="6 7">BC1</strain>
    </source>
</reference>